<evidence type="ECO:0000313" key="4">
    <source>
        <dbReference type="Proteomes" id="UP001196413"/>
    </source>
</evidence>
<dbReference type="AlphaFoldDB" id="A0AAD5MKA4"/>
<proteinExistence type="predicted"/>
<comment type="caution">
    <text evidence="3">The sequence shown here is derived from an EMBL/GenBank/DDBJ whole genome shotgun (WGS) entry which is preliminary data.</text>
</comment>
<reference evidence="3" key="1">
    <citation type="submission" date="2021-06" db="EMBL/GenBank/DDBJ databases">
        <title>Parelaphostrongylus tenuis whole genome reference sequence.</title>
        <authorList>
            <person name="Garwood T.J."/>
            <person name="Larsen P.A."/>
            <person name="Fountain-Jones N.M."/>
            <person name="Garbe J.R."/>
            <person name="Macchietto M.G."/>
            <person name="Kania S.A."/>
            <person name="Gerhold R.W."/>
            <person name="Richards J.E."/>
            <person name="Wolf T.M."/>
        </authorList>
    </citation>
    <scope>NUCLEOTIDE SEQUENCE</scope>
    <source>
        <strain evidence="3">MNPRO001-30</strain>
        <tissue evidence="3">Meninges</tissue>
    </source>
</reference>
<sequence length="417" mass="46951">MNNILQNTLLPVRFETSSFPTLTPTEGTTEPYTVVSSDTPRKRSEGPIVSHSVLDSIRNWRKRLYKAFKSSRSKQSVNQIMDHSNPSQMKAMPKSNVVDFNDIIPIVVDKNRQVLLKRKLSDWKTTTEESAQTFGRDPTGKVVRLFGTEASGYHIKPFNDSPLAQTSSDYLPLSPMSTNGQTYRIYNGQKVVYVPASHATQSPPISAPLAVLPPLITFPYPRENLIPEYSSASEPRYTTASPFWQQYRGYPHNFGQNHAGANYVLATRPPSQPIVERSYSTAAPYNIDQYESSEDENTDDQMQTCTGEPTCTNGHLVSQDRCNSLRLRTIIQNNIVRNDAEASKQAVQTAAEEETGQFFNVICGTGFFSYIAHTDEFCLASMFDVNCYLFSPVCGDTSNTMFTKLRKSYRKVYLNRN</sequence>
<feature type="domain" description="Ground-like" evidence="2">
    <location>
        <begin position="320"/>
        <end position="390"/>
    </location>
</feature>
<feature type="region of interest" description="Disordered" evidence="1">
    <location>
        <begin position="20"/>
        <end position="46"/>
    </location>
</feature>
<evidence type="ECO:0000259" key="2">
    <source>
        <dbReference type="Pfam" id="PF04155"/>
    </source>
</evidence>
<feature type="compositionally biased region" description="Low complexity" evidence="1">
    <location>
        <begin position="20"/>
        <end position="33"/>
    </location>
</feature>
<dbReference type="InterPro" id="IPR007284">
    <property type="entry name" value="Ground-like_dom"/>
</dbReference>
<dbReference type="EMBL" id="JAHQIW010000623">
    <property type="protein sequence ID" value="KAJ1349204.1"/>
    <property type="molecule type" value="Genomic_DNA"/>
</dbReference>
<evidence type="ECO:0000313" key="3">
    <source>
        <dbReference type="EMBL" id="KAJ1349204.1"/>
    </source>
</evidence>
<organism evidence="3 4">
    <name type="scientific">Parelaphostrongylus tenuis</name>
    <name type="common">Meningeal worm</name>
    <dbReference type="NCBI Taxonomy" id="148309"/>
    <lineage>
        <taxon>Eukaryota</taxon>
        <taxon>Metazoa</taxon>
        <taxon>Ecdysozoa</taxon>
        <taxon>Nematoda</taxon>
        <taxon>Chromadorea</taxon>
        <taxon>Rhabditida</taxon>
        <taxon>Rhabditina</taxon>
        <taxon>Rhabditomorpha</taxon>
        <taxon>Strongyloidea</taxon>
        <taxon>Metastrongylidae</taxon>
        <taxon>Parelaphostrongylus</taxon>
    </lineage>
</organism>
<dbReference type="Pfam" id="PF04155">
    <property type="entry name" value="Ground-like"/>
    <property type="match status" value="1"/>
</dbReference>
<keyword evidence="4" id="KW-1185">Reference proteome</keyword>
<protein>
    <recommendedName>
        <fullName evidence="2">Ground-like domain-containing protein</fullName>
    </recommendedName>
</protein>
<accession>A0AAD5MKA4</accession>
<gene>
    <name evidence="3" type="ORF">KIN20_004674</name>
</gene>
<name>A0AAD5MKA4_PARTN</name>
<evidence type="ECO:0000256" key="1">
    <source>
        <dbReference type="SAM" id="MobiDB-lite"/>
    </source>
</evidence>
<dbReference type="Proteomes" id="UP001196413">
    <property type="component" value="Unassembled WGS sequence"/>
</dbReference>